<dbReference type="Gene3D" id="3.40.50.720">
    <property type="entry name" value="NAD(P)-binding Rossmann-like Domain"/>
    <property type="match status" value="1"/>
</dbReference>
<name>A0A3B1CRJ1_9ZZZZ</name>
<keyword evidence="1" id="KW-0560">Oxidoreductase</keyword>
<dbReference type="EMBL" id="UOGD01000295">
    <property type="protein sequence ID" value="VAX25310.1"/>
    <property type="molecule type" value="Genomic_DNA"/>
</dbReference>
<reference evidence="1" key="1">
    <citation type="submission" date="2018-06" db="EMBL/GenBank/DDBJ databases">
        <authorList>
            <person name="Zhirakovskaya E."/>
        </authorList>
    </citation>
    <scope>NUCLEOTIDE SEQUENCE</scope>
</reference>
<feature type="non-terminal residue" evidence="1">
    <location>
        <position position="1"/>
    </location>
</feature>
<dbReference type="EC" id="1.1.1.125" evidence="1"/>
<dbReference type="EC" id="1.1.1.127" evidence="1"/>
<dbReference type="SUPFAM" id="SSF51735">
    <property type="entry name" value="NAD(P)-binding Rossmann-fold domains"/>
    <property type="match status" value="1"/>
</dbReference>
<dbReference type="InterPro" id="IPR036291">
    <property type="entry name" value="NAD(P)-bd_dom_sf"/>
</dbReference>
<dbReference type="GO" id="GO:0008678">
    <property type="term" value="F:2-deoxy-D-gluconate 3-dehydrogenase activity"/>
    <property type="evidence" value="ECO:0007669"/>
    <property type="project" value="UniProtKB-EC"/>
</dbReference>
<protein>
    <submittedName>
        <fullName evidence="1">2-dehydro-3-deoxy-D-gluconate 5-dehydrogenase @ 2-deoxy-D-gluconate 3-dehydrogenase</fullName>
        <ecNumber evidence="1">1.1.1.125</ecNumber>
        <ecNumber evidence="1">1.1.1.127</ecNumber>
    </submittedName>
</protein>
<evidence type="ECO:0000313" key="1">
    <source>
        <dbReference type="EMBL" id="VAX25310.1"/>
    </source>
</evidence>
<dbReference type="InterPro" id="IPR002347">
    <property type="entry name" value="SDR_fam"/>
</dbReference>
<sequence length="37" mass="3944">RWGTPEDLMGTVVFLSSAASDYLNGSVVLVDGGWMGR</sequence>
<dbReference type="AlphaFoldDB" id="A0A3B1CRJ1"/>
<gene>
    <name evidence="1" type="ORF">MNBD_IGNAVI01-2556</name>
</gene>
<dbReference type="GO" id="GO:0047001">
    <property type="term" value="F:2-dehydro-3-deoxy-D-gluconate 5-dehydrogenase activity"/>
    <property type="evidence" value="ECO:0007669"/>
    <property type="project" value="UniProtKB-EC"/>
</dbReference>
<accession>A0A3B1CRJ1</accession>
<proteinExistence type="predicted"/>
<organism evidence="1">
    <name type="scientific">hydrothermal vent metagenome</name>
    <dbReference type="NCBI Taxonomy" id="652676"/>
    <lineage>
        <taxon>unclassified sequences</taxon>
        <taxon>metagenomes</taxon>
        <taxon>ecological metagenomes</taxon>
    </lineage>
</organism>
<dbReference type="Pfam" id="PF13561">
    <property type="entry name" value="adh_short_C2"/>
    <property type="match status" value="1"/>
</dbReference>